<accession>A0A7W6S2Q3</accession>
<sequence length="152" mass="15732">MDAYGDTMSQRDTEATAPDSRPTAAVDAAQAAVAAERRAVRARLNGMPCLVTIAPENTLTGTLAVPPFAGERAPLPAKGQRATLELVDETGESPVAAPQAEVDGAAAVEPIELTVSAANRRSGRFAARFLALTEEQSRLLARLLSGPVPQAG</sequence>
<name>A0A7W6S2Q3_9PROT</name>
<dbReference type="Proteomes" id="UP000555728">
    <property type="component" value="Unassembled WGS sequence"/>
</dbReference>
<evidence type="ECO:0000256" key="1">
    <source>
        <dbReference type="SAM" id="MobiDB-lite"/>
    </source>
</evidence>
<dbReference type="RefSeq" id="WP_184436540.1">
    <property type="nucleotide sequence ID" value="NZ_JACIGI010000027.1"/>
</dbReference>
<feature type="region of interest" description="Disordered" evidence="1">
    <location>
        <begin position="1"/>
        <end position="24"/>
    </location>
</feature>
<dbReference type="EMBL" id="JACIGI010000027">
    <property type="protein sequence ID" value="MBB4287109.1"/>
    <property type="molecule type" value="Genomic_DNA"/>
</dbReference>
<keyword evidence="3" id="KW-1185">Reference proteome</keyword>
<gene>
    <name evidence="2" type="ORF">GGD88_002853</name>
</gene>
<reference evidence="2 3" key="1">
    <citation type="submission" date="2020-08" db="EMBL/GenBank/DDBJ databases">
        <title>Genome sequencing of Purple Non-Sulfur Bacteria from various extreme environments.</title>
        <authorList>
            <person name="Mayer M."/>
        </authorList>
    </citation>
    <scope>NUCLEOTIDE SEQUENCE [LARGE SCALE GENOMIC DNA]</scope>
    <source>
        <strain evidence="2 3">JA135</strain>
    </source>
</reference>
<evidence type="ECO:0000313" key="2">
    <source>
        <dbReference type="EMBL" id="MBB4287109.1"/>
    </source>
</evidence>
<proteinExistence type="predicted"/>
<dbReference type="AlphaFoldDB" id="A0A7W6S2Q3"/>
<organism evidence="2 3">
    <name type="scientific">Roseospira goensis</name>
    <dbReference type="NCBI Taxonomy" id="391922"/>
    <lineage>
        <taxon>Bacteria</taxon>
        <taxon>Pseudomonadati</taxon>
        <taxon>Pseudomonadota</taxon>
        <taxon>Alphaproteobacteria</taxon>
        <taxon>Rhodospirillales</taxon>
        <taxon>Rhodospirillaceae</taxon>
        <taxon>Roseospira</taxon>
    </lineage>
</organism>
<protein>
    <submittedName>
        <fullName evidence="2">Uncharacterized protein</fullName>
    </submittedName>
</protein>
<evidence type="ECO:0000313" key="3">
    <source>
        <dbReference type="Proteomes" id="UP000555728"/>
    </source>
</evidence>
<comment type="caution">
    <text evidence="2">The sequence shown here is derived from an EMBL/GenBank/DDBJ whole genome shotgun (WGS) entry which is preliminary data.</text>
</comment>